<keyword evidence="6 11" id="KW-0223">Dioxygenase</keyword>
<keyword evidence="8 11" id="KW-0408">Iron</keyword>
<dbReference type="Proteomes" id="UP001150925">
    <property type="component" value="Unassembled WGS sequence"/>
</dbReference>
<dbReference type="GO" id="GO:0005506">
    <property type="term" value="F:iron ion binding"/>
    <property type="evidence" value="ECO:0007669"/>
    <property type="project" value="UniProtKB-UniRule"/>
</dbReference>
<dbReference type="GO" id="GO:0016151">
    <property type="term" value="F:nickel cation binding"/>
    <property type="evidence" value="ECO:0007669"/>
    <property type="project" value="UniProtKB-UniRule"/>
</dbReference>
<keyword evidence="2 11" id="KW-0963">Cytoplasm</keyword>
<dbReference type="GO" id="GO:0019509">
    <property type="term" value="P:L-methionine salvage from methylthioadenosine"/>
    <property type="evidence" value="ECO:0007669"/>
    <property type="project" value="UniProtKB-UniRule"/>
</dbReference>
<gene>
    <name evidence="13" type="primary">ADI1_2</name>
    <name evidence="11" type="synonym">ADI1</name>
    <name evidence="13" type="ORF">IWQ62_005445</name>
</gene>
<comment type="catalytic activity">
    <reaction evidence="1 11">
        <text>1,2-dihydroxy-5-(methylsulfanyl)pent-1-en-3-one + O2 = 4-methylsulfanyl-2-oxobutanoate + formate + 2 H(+)</text>
        <dbReference type="Rhea" id="RHEA:24504"/>
        <dbReference type="ChEBI" id="CHEBI:15378"/>
        <dbReference type="ChEBI" id="CHEBI:15379"/>
        <dbReference type="ChEBI" id="CHEBI:15740"/>
        <dbReference type="ChEBI" id="CHEBI:16723"/>
        <dbReference type="ChEBI" id="CHEBI:49252"/>
        <dbReference type="EC" id="1.13.11.54"/>
    </reaction>
</comment>
<accession>A0A9W8APX9</accession>
<dbReference type="InterPro" id="IPR004313">
    <property type="entry name" value="ARD"/>
</dbReference>
<evidence type="ECO:0000256" key="12">
    <source>
        <dbReference type="SAM" id="MobiDB-lite"/>
    </source>
</evidence>
<dbReference type="EC" id="1.13.11.53" evidence="11"/>
<evidence type="ECO:0000256" key="2">
    <source>
        <dbReference type="ARBA" id="ARBA00022490"/>
    </source>
</evidence>
<dbReference type="InterPro" id="IPR014710">
    <property type="entry name" value="RmlC-like_jellyroll"/>
</dbReference>
<feature type="binding site" evidence="11">
    <location>
        <position position="89"/>
    </location>
    <ligand>
        <name>Fe(2+)</name>
        <dbReference type="ChEBI" id="CHEBI:29033"/>
        <note>for iron-dependent acireductone dioxygenase activity</note>
    </ligand>
</feature>
<dbReference type="PANTHER" id="PTHR23418">
    <property type="entry name" value="ACIREDUCTONE DIOXYGENASE"/>
    <property type="match status" value="1"/>
</dbReference>
<keyword evidence="4 11" id="KW-0028">Amino-acid biosynthesis</keyword>
<evidence type="ECO:0000256" key="10">
    <source>
        <dbReference type="ARBA" id="ARBA00023242"/>
    </source>
</evidence>
<dbReference type="FunFam" id="2.60.120.10:FF:000099">
    <property type="entry name" value="1,2-dihydroxy-3-keto-5-methylthiopentene dioxygenase"/>
    <property type="match status" value="1"/>
</dbReference>
<dbReference type="HAMAP" id="MF_03154">
    <property type="entry name" value="Salvage_MtnD_euk"/>
    <property type="match status" value="1"/>
</dbReference>
<keyword evidence="3 11" id="KW-0533">Nickel</keyword>
<proteinExistence type="inferred from homology"/>
<keyword evidence="5 11" id="KW-0479">Metal-binding</keyword>
<feature type="binding site" evidence="11">
    <location>
        <position position="132"/>
    </location>
    <ligand>
        <name>Ni(2+)</name>
        <dbReference type="ChEBI" id="CHEBI:49786"/>
        <note>for nickel-dependent acireductone dioxygenase activity</note>
    </ligand>
</feature>
<dbReference type="InterPro" id="IPR027496">
    <property type="entry name" value="ARD_euk"/>
</dbReference>
<feature type="binding site" evidence="11">
    <location>
        <position position="87"/>
    </location>
    <ligand>
        <name>Fe(2+)</name>
        <dbReference type="ChEBI" id="CHEBI:29033"/>
        <note>for iron-dependent acireductone dioxygenase activity</note>
    </ligand>
</feature>
<feature type="binding site" evidence="11">
    <location>
        <position position="87"/>
    </location>
    <ligand>
        <name>Ni(2+)</name>
        <dbReference type="ChEBI" id="CHEBI:49786"/>
        <note>for nickel-dependent acireductone dioxygenase activity</note>
    </ligand>
</feature>
<dbReference type="Gene3D" id="2.60.120.10">
    <property type="entry name" value="Jelly Rolls"/>
    <property type="match status" value="1"/>
</dbReference>
<comment type="cofactor">
    <cofactor evidence="11">
        <name>Fe(2+)</name>
        <dbReference type="ChEBI" id="CHEBI:29033"/>
    </cofactor>
    <cofactor evidence="11">
        <name>Ni(2+)</name>
        <dbReference type="ChEBI" id="CHEBI:49786"/>
    </cofactor>
    <text evidence="11">Binds either 1 Fe or Ni cation per monomer. Iron-binding promotes an acireductone dioxygenase reaction producing 2-keto-4-methylthiobutyrate, while nickel-binding promotes an acireductone dioxygenase reaction producing 3-(methylsulfanyl)propanoate.</text>
</comment>
<comment type="catalytic activity">
    <reaction evidence="11">
        <text>1,2-dihydroxy-5-(methylsulfanyl)pent-1-en-3-one + O2 = 3-(methylsulfanyl)propanoate + CO + formate + 2 H(+)</text>
        <dbReference type="Rhea" id="RHEA:14161"/>
        <dbReference type="ChEBI" id="CHEBI:15378"/>
        <dbReference type="ChEBI" id="CHEBI:15379"/>
        <dbReference type="ChEBI" id="CHEBI:15740"/>
        <dbReference type="ChEBI" id="CHEBI:17245"/>
        <dbReference type="ChEBI" id="CHEBI:49016"/>
        <dbReference type="ChEBI" id="CHEBI:49252"/>
        <dbReference type="EC" id="1.13.11.53"/>
    </reaction>
</comment>
<dbReference type="GO" id="GO:0005737">
    <property type="term" value="C:cytoplasm"/>
    <property type="evidence" value="ECO:0007669"/>
    <property type="project" value="UniProtKB-SubCell"/>
</dbReference>
<name>A0A9W8APX9_9FUNG</name>
<dbReference type="GO" id="GO:0010308">
    <property type="term" value="F:acireductone dioxygenase (Ni2+-requiring) activity"/>
    <property type="evidence" value="ECO:0007669"/>
    <property type="project" value="UniProtKB-UniRule"/>
</dbReference>
<evidence type="ECO:0000256" key="3">
    <source>
        <dbReference type="ARBA" id="ARBA00022596"/>
    </source>
</evidence>
<evidence type="ECO:0000256" key="7">
    <source>
        <dbReference type="ARBA" id="ARBA00023002"/>
    </source>
</evidence>
<sequence>MRAYLYNDLAPETDPREPHEFQPSVPVTQDDLAQFGVLHWSCLGPDSLKQMETVAKERNYKNRDQITISPDRLPNFEEKIKTFFTEHIHEDEEIRFILAGSGYFDVRDPQDRWVRIHVVEGDLVVLPAGIYHRFTLDTNNFIHTMRLFKDEPKWEAINRPLADTSPCRIEYLHNFVSIP</sequence>
<feature type="binding site" evidence="11">
    <location>
        <position position="89"/>
    </location>
    <ligand>
        <name>Ni(2+)</name>
        <dbReference type="ChEBI" id="CHEBI:49786"/>
        <note>for nickel-dependent acireductone dioxygenase activity</note>
    </ligand>
</feature>
<dbReference type="EC" id="1.13.11.54" evidence="11"/>
<dbReference type="Pfam" id="PF03079">
    <property type="entry name" value="ARD"/>
    <property type="match status" value="1"/>
</dbReference>
<dbReference type="GO" id="GO:0010309">
    <property type="term" value="F:acireductone dioxygenase [iron(II)-requiring] activity"/>
    <property type="evidence" value="ECO:0007669"/>
    <property type="project" value="UniProtKB-UniRule"/>
</dbReference>
<evidence type="ECO:0000313" key="13">
    <source>
        <dbReference type="EMBL" id="KAJ1955806.1"/>
    </source>
</evidence>
<comment type="pathway">
    <text evidence="11">Amino-acid biosynthesis; L-methionine biosynthesis via salvage pathway; L-methionine from S-methyl-5-thio-alpha-D-ribose 1-phosphate: step 5/6.</text>
</comment>
<evidence type="ECO:0000256" key="11">
    <source>
        <dbReference type="HAMAP-Rule" id="MF_03154"/>
    </source>
</evidence>
<feature type="binding site" evidence="11">
    <location>
        <position position="93"/>
    </location>
    <ligand>
        <name>Ni(2+)</name>
        <dbReference type="ChEBI" id="CHEBI:49786"/>
        <note>for nickel-dependent acireductone dioxygenase activity</note>
    </ligand>
</feature>
<feature type="binding site" evidence="11">
    <location>
        <position position="93"/>
    </location>
    <ligand>
        <name>Fe(2+)</name>
        <dbReference type="ChEBI" id="CHEBI:29033"/>
        <note>for iron-dependent acireductone dioxygenase activity</note>
    </ligand>
</feature>
<dbReference type="CDD" id="cd02232">
    <property type="entry name" value="cupin_ARD"/>
    <property type="match status" value="1"/>
</dbReference>
<evidence type="ECO:0000256" key="8">
    <source>
        <dbReference type="ARBA" id="ARBA00023004"/>
    </source>
</evidence>
<dbReference type="SUPFAM" id="SSF51182">
    <property type="entry name" value="RmlC-like cupins"/>
    <property type="match status" value="1"/>
</dbReference>
<dbReference type="AlphaFoldDB" id="A0A9W8APX9"/>
<evidence type="ECO:0000256" key="1">
    <source>
        <dbReference type="ARBA" id="ARBA00000428"/>
    </source>
</evidence>
<evidence type="ECO:0000313" key="14">
    <source>
        <dbReference type="Proteomes" id="UP001150925"/>
    </source>
</evidence>
<dbReference type="InterPro" id="IPR011051">
    <property type="entry name" value="RmlC_Cupin_sf"/>
</dbReference>
<evidence type="ECO:0000256" key="4">
    <source>
        <dbReference type="ARBA" id="ARBA00022605"/>
    </source>
</evidence>
<dbReference type="EMBL" id="JANBPY010002251">
    <property type="protein sequence ID" value="KAJ1955806.1"/>
    <property type="molecule type" value="Genomic_DNA"/>
</dbReference>
<dbReference type="PANTHER" id="PTHR23418:SF0">
    <property type="entry name" value="ACIREDUCTONE DIOXYGENASE"/>
    <property type="match status" value="1"/>
</dbReference>
<evidence type="ECO:0000256" key="6">
    <source>
        <dbReference type="ARBA" id="ARBA00022964"/>
    </source>
</evidence>
<comment type="caution">
    <text evidence="13">The sequence shown here is derived from an EMBL/GenBank/DDBJ whole genome shotgun (WGS) entry which is preliminary data.</text>
</comment>
<comment type="similarity">
    <text evidence="11">Belongs to the acireductone dioxygenase (ARD) family.</text>
</comment>
<feature type="region of interest" description="Disordered" evidence="12">
    <location>
        <begin position="1"/>
        <end position="22"/>
    </location>
</feature>
<protein>
    <recommendedName>
        <fullName evidence="11">Acireductone dioxygenase</fullName>
    </recommendedName>
    <alternativeName>
        <fullName evidence="11">Acireductone dioxygenase (Fe(2+)-requiring)</fullName>
        <shortName evidence="11">ARD'</shortName>
        <shortName evidence="11">Fe-ARD</shortName>
        <ecNumber evidence="11">1.13.11.54</ecNumber>
    </alternativeName>
    <alternativeName>
        <fullName evidence="11">Acireductone dioxygenase (Ni(2+)-requiring)</fullName>
        <shortName evidence="11">ARD</shortName>
        <shortName evidence="11">Ni-ARD</shortName>
        <ecNumber evidence="11">1.13.11.53</ecNumber>
    </alternativeName>
</protein>
<keyword evidence="7 11" id="KW-0560">Oxidoreductase</keyword>
<keyword evidence="9 11" id="KW-0486">Methionine biosynthesis</keyword>
<evidence type="ECO:0000256" key="5">
    <source>
        <dbReference type="ARBA" id="ARBA00022723"/>
    </source>
</evidence>
<dbReference type="OrthoDB" id="1867259at2759"/>
<comment type="function">
    <text evidence="11">Catalyzes 2 different reactions between oxygen and the acireductone 1,2-dihydroxy-3-keto-5-methylthiopentene (DHK-MTPene) depending upon the metal bound in the active site. Fe-containing acireductone dioxygenase (Fe-ARD) produces formate and 2-keto-4-methylthiobutyrate (KMTB), the alpha-ketoacid precursor of methionine in the methionine recycle pathway. Ni-containing acireductone dioxygenase (Ni-ARD) produces methylthiopropionate, carbon monoxide and formate, and does not lie on the methionine recycle pathway.</text>
</comment>
<evidence type="ECO:0000256" key="9">
    <source>
        <dbReference type="ARBA" id="ARBA00023167"/>
    </source>
</evidence>
<comment type="subcellular location">
    <subcellularLocation>
        <location evidence="11">Cytoplasm</location>
    </subcellularLocation>
    <subcellularLocation>
        <location evidence="11">Nucleus</location>
    </subcellularLocation>
</comment>
<keyword evidence="14" id="KW-1185">Reference proteome</keyword>
<feature type="binding site" evidence="11">
    <location>
        <position position="132"/>
    </location>
    <ligand>
        <name>Fe(2+)</name>
        <dbReference type="ChEBI" id="CHEBI:29033"/>
        <note>for iron-dependent acireductone dioxygenase activity</note>
    </ligand>
</feature>
<dbReference type="GO" id="GO:0005634">
    <property type="term" value="C:nucleus"/>
    <property type="evidence" value="ECO:0007669"/>
    <property type="project" value="UniProtKB-SubCell"/>
</dbReference>
<organism evidence="13 14">
    <name type="scientific">Dispira parvispora</name>
    <dbReference type="NCBI Taxonomy" id="1520584"/>
    <lineage>
        <taxon>Eukaryota</taxon>
        <taxon>Fungi</taxon>
        <taxon>Fungi incertae sedis</taxon>
        <taxon>Zoopagomycota</taxon>
        <taxon>Kickxellomycotina</taxon>
        <taxon>Dimargaritomycetes</taxon>
        <taxon>Dimargaritales</taxon>
        <taxon>Dimargaritaceae</taxon>
        <taxon>Dispira</taxon>
    </lineage>
</organism>
<keyword evidence="10 11" id="KW-0539">Nucleus</keyword>
<reference evidence="13" key="1">
    <citation type="submission" date="2022-07" db="EMBL/GenBank/DDBJ databases">
        <title>Phylogenomic reconstructions and comparative analyses of Kickxellomycotina fungi.</title>
        <authorList>
            <person name="Reynolds N.K."/>
            <person name="Stajich J.E."/>
            <person name="Barry K."/>
            <person name="Grigoriev I.V."/>
            <person name="Crous P."/>
            <person name="Smith M.E."/>
        </authorList>
    </citation>
    <scope>NUCLEOTIDE SEQUENCE</scope>
    <source>
        <strain evidence="13">RSA 1196</strain>
    </source>
</reference>